<dbReference type="EMBL" id="LR906320">
    <property type="protein sequence ID" value="CAD7253831.1"/>
    <property type="molecule type" value="Genomic_DNA"/>
</dbReference>
<proteinExistence type="predicted"/>
<protein>
    <submittedName>
        <fullName evidence="1">Uncharacterized protein</fullName>
    </submittedName>
</protein>
<dbReference type="EMBL" id="CAJPEV010006803">
    <property type="protein sequence ID" value="CAG0904385.1"/>
    <property type="molecule type" value="Genomic_DNA"/>
</dbReference>
<gene>
    <name evidence="1" type="ORF">DSTB1V02_LOCUS13577</name>
</gene>
<organism evidence="1">
    <name type="scientific">Darwinula stevensoni</name>
    <dbReference type="NCBI Taxonomy" id="69355"/>
    <lineage>
        <taxon>Eukaryota</taxon>
        <taxon>Metazoa</taxon>
        <taxon>Ecdysozoa</taxon>
        <taxon>Arthropoda</taxon>
        <taxon>Crustacea</taxon>
        <taxon>Oligostraca</taxon>
        <taxon>Ostracoda</taxon>
        <taxon>Podocopa</taxon>
        <taxon>Podocopida</taxon>
        <taxon>Darwinulocopina</taxon>
        <taxon>Darwinuloidea</taxon>
        <taxon>Darwinulidae</taxon>
        <taxon>Darwinula</taxon>
    </lineage>
</organism>
<reference evidence="1" key="1">
    <citation type="submission" date="2020-11" db="EMBL/GenBank/DDBJ databases">
        <authorList>
            <person name="Tran Van P."/>
        </authorList>
    </citation>
    <scope>NUCLEOTIDE SEQUENCE</scope>
</reference>
<dbReference type="AlphaFoldDB" id="A0A7R9AGJ5"/>
<evidence type="ECO:0000313" key="1">
    <source>
        <dbReference type="EMBL" id="CAD7253831.1"/>
    </source>
</evidence>
<evidence type="ECO:0000313" key="2">
    <source>
        <dbReference type="Proteomes" id="UP000677054"/>
    </source>
</evidence>
<name>A0A7R9AGJ5_9CRUS</name>
<feature type="non-terminal residue" evidence="1">
    <location>
        <position position="1"/>
    </location>
</feature>
<dbReference type="Proteomes" id="UP000677054">
    <property type="component" value="Unassembled WGS sequence"/>
</dbReference>
<keyword evidence="2" id="KW-1185">Reference proteome</keyword>
<sequence length="79" mass="8664">MRGTKAIILQAGNGTWKLGVKVFRDLLSGASFKLLVLEVPSDKTQPKTQCLLEDTLTSTHYKAYKTIVPLNASPPFSTK</sequence>
<accession>A0A7R9AGJ5</accession>